<feature type="compositionally biased region" description="Basic residues" evidence="1">
    <location>
        <begin position="19"/>
        <end position="30"/>
    </location>
</feature>
<gene>
    <name evidence="2" type="ORF">PYX00_004269</name>
</gene>
<accession>A0AAW2I4Z4</accession>
<name>A0AAW2I4Z4_9NEOP</name>
<feature type="compositionally biased region" description="Basic and acidic residues" evidence="1">
    <location>
        <begin position="1"/>
        <end position="11"/>
    </location>
</feature>
<dbReference type="AlphaFoldDB" id="A0AAW2I4Z4"/>
<organism evidence="2">
    <name type="scientific">Menopon gallinae</name>
    <name type="common">poultry shaft louse</name>
    <dbReference type="NCBI Taxonomy" id="328185"/>
    <lineage>
        <taxon>Eukaryota</taxon>
        <taxon>Metazoa</taxon>
        <taxon>Ecdysozoa</taxon>
        <taxon>Arthropoda</taxon>
        <taxon>Hexapoda</taxon>
        <taxon>Insecta</taxon>
        <taxon>Pterygota</taxon>
        <taxon>Neoptera</taxon>
        <taxon>Paraneoptera</taxon>
        <taxon>Psocodea</taxon>
        <taxon>Troctomorpha</taxon>
        <taxon>Phthiraptera</taxon>
        <taxon>Amblycera</taxon>
        <taxon>Menoponidae</taxon>
        <taxon>Menopon</taxon>
    </lineage>
</organism>
<protein>
    <submittedName>
        <fullName evidence="2">Uncharacterized protein</fullName>
    </submittedName>
</protein>
<dbReference type="EMBL" id="JARGDH010000002">
    <property type="protein sequence ID" value="KAL0276768.1"/>
    <property type="molecule type" value="Genomic_DNA"/>
</dbReference>
<comment type="caution">
    <text evidence="2">The sequence shown here is derived from an EMBL/GenBank/DDBJ whole genome shotgun (WGS) entry which is preliminary data.</text>
</comment>
<evidence type="ECO:0000256" key="1">
    <source>
        <dbReference type="SAM" id="MobiDB-lite"/>
    </source>
</evidence>
<evidence type="ECO:0000313" key="2">
    <source>
        <dbReference type="EMBL" id="KAL0276768.1"/>
    </source>
</evidence>
<feature type="region of interest" description="Disordered" evidence="1">
    <location>
        <begin position="1"/>
        <end position="37"/>
    </location>
</feature>
<proteinExistence type="predicted"/>
<reference evidence="2" key="1">
    <citation type="journal article" date="2024" name="Gigascience">
        <title>Chromosome-level genome of the poultry shaft louse Menopon gallinae provides insight into the host-switching and adaptive evolution of parasitic lice.</title>
        <authorList>
            <person name="Xu Y."/>
            <person name="Ma L."/>
            <person name="Liu S."/>
            <person name="Liang Y."/>
            <person name="Liu Q."/>
            <person name="He Z."/>
            <person name="Tian L."/>
            <person name="Duan Y."/>
            <person name="Cai W."/>
            <person name="Li H."/>
            <person name="Song F."/>
        </authorList>
    </citation>
    <scope>NUCLEOTIDE SEQUENCE</scope>
    <source>
        <strain evidence="2">Cailab_2023a</strain>
    </source>
</reference>
<sequence length="222" mass="25351">MEGENVPKADSHQSAASKSGKKRPGKASKAKRSEDFRIKMNQRQYEARRKEIEKNFFSDEEMAAVEESLRAMKLTVQPRAIPMTVATCGVGFASAIEYSRMTTTWNIEAIEVICTIYQYYRVNMFLLYYKLYLASRDQSEMLSYPLEGVMIMTEDVRQVVAPIAQIPIAMTDIKYTRQDGPLDWDLSEELRPEDQSATLPTANLLGWARAEVLTPEPYKTLI</sequence>